<dbReference type="SMART" id="SM00710">
    <property type="entry name" value="PbH1"/>
    <property type="match status" value="6"/>
</dbReference>
<evidence type="ECO:0008006" key="6">
    <source>
        <dbReference type="Google" id="ProtNLM"/>
    </source>
</evidence>
<dbReference type="Pfam" id="PF13229">
    <property type="entry name" value="Beta_helix"/>
    <property type="match status" value="1"/>
</dbReference>
<feature type="domain" description="DUF1565" evidence="2">
    <location>
        <begin position="325"/>
        <end position="364"/>
    </location>
</feature>
<evidence type="ECO:0000313" key="5">
    <source>
        <dbReference type="Proteomes" id="UP001321486"/>
    </source>
</evidence>
<proteinExistence type="predicted"/>
<evidence type="ECO:0000256" key="1">
    <source>
        <dbReference type="SAM" id="MobiDB-lite"/>
    </source>
</evidence>
<gene>
    <name evidence="4" type="ORF">GCM10025867_41930</name>
</gene>
<dbReference type="EMBL" id="AP027732">
    <property type="protein sequence ID" value="BDZ51952.1"/>
    <property type="molecule type" value="Genomic_DNA"/>
</dbReference>
<feature type="region of interest" description="Disordered" evidence="1">
    <location>
        <begin position="249"/>
        <end position="308"/>
    </location>
</feature>
<dbReference type="SUPFAM" id="SSF51126">
    <property type="entry name" value="Pectin lyase-like"/>
    <property type="match status" value="1"/>
</dbReference>
<organism evidence="4 5">
    <name type="scientific">Frondihabitans sucicola</name>
    <dbReference type="NCBI Taxonomy" id="1268041"/>
    <lineage>
        <taxon>Bacteria</taxon>
        <taxon>Bacillati</taxon>
        <taxon>Actinomycetota</taxon>
        <taxon>Actinomycetes</taxon>
        <taxon>Micrococcales</taxon>
        <taxon>Microbacteriaceae</taxon>
        <taxon>Frondihabitans</taxon>
    </lineage>
</organism>
<dbReference type="InterPro" id="IPR006626">
    <property type="entry name" value="PbH1"/>
</dbReference>
<accession>A0ABN6Y3N7</accession>
<feature type="compositionally biased region" description="Low complexity" evidence="1">
    <location>
        <begin position="290"/>
        <end position="302"/>
    </location>
</feature>
<dbReference type="InterPro" id="IPR011459">
    <property type="entry name" value="DUF1565"/>
</dbReference>
<evidence type="ECO:0000259" key="2">
    <source>
        <dbReference type="Pfam" id="PF07602"/>
    </source>
</evidence>
<dbReference type="InterPro" id="IPR011050">
    <property type="entry name" value="Pectin_lyase_fold/virulence"/>
</dbReference>
<evidence type="ECO:0000313" key="4">
    <source>
        <dbReference type="EMBL" id="BDZ51952.1"/>
    </source>
</evidence>
<dbReference type="InterPro" id="IPR012334">
    <property type="entry name" value="Pectin_lyas_fold"/>
</dbReference>
<dbReference type="RefSeq" id="WP_286344607.1">
    <property type="nucleotide sequence ID" value="NZ_AP027732.1"/>
</dbReference>
<dbReference type="Proteomes" id="UP001321486">
    <property type="component" value="Chromosome"/>
</dbReference>
<feature type="compositionally biased region" description="Low complexity" evidence="1">
    <location>
        <begin position="249"/>
        <end position="283"/>
    </location>
</feature>
<dbReference type="Pfam" id="PF07602">
    <property type="entry name" value="DUF1565"/>
    <property type="match status" value="1"/>
</dbReference>
<keyword evidence="5" id="KW-1185">Reference proteome</keyword>
<evidence type="ECO:0000259" key="3">
    <source>
        <dbReference type="Pfam" id="PF13229"/>
    </source>
</evidence>
<name>A0ABN6Y3N7_9MICO</name>
<reference evidence="5" key="1">
    <citation type="journal article" date="2019" name="Int. J. Syst. Evol. Microbiol.">
        <title>The Global Catalogue of Microorganisms (GCM) 10K type strain sequencing project: providing services to taxonomists for standard genome sequencing and annotation.</title>
        <authorList>
            <consortium name="The Broad Institute Genomics Platform"/>
            <consortium name="The Broad Institute Genome Sequencing Center for Infectious Disease"/>
            <person name="Wu L."/>
            <person name="Ma J."/>
        </authorList>
    </citation>
    <scope>NUCLEOTIDE SEQUENCE [LARGE SCALE GENOMIC DNA]</scope>
    <source>
        <strain evidence="5">NBRC 108728</strain>
    </source>
</reference>
<dbReference type="Gene3D" id="2.160.20.10">
    <property type="entry name" value="Single-stranded right-handed beta-helix, Pectin lyase-like"/>
    <property type="match status" value="1"/>
</dbReference>
<feature type="domain" description="Right handed beta helix" evidence="3">
    <location>
        <begin position="513"/>
        <end position="673"/>
    </location>
</feature>
<sequence>MTSPAPRHAASRRRIRLPAVAGIAAGVLLAAVIPAQLATAAPVTVASDSFTRTVSSGWGSATKGGAWSTSVRSGARATVSAGHGVISGLAKGTSASTQLTSVSVLDTDVTGTIGLPTKAATLYSAFEIRRQTNASYRGRLELSAKGTAVLAVSRVTKSGEVNLGRVTLPGTYAPATRIATEFQVTGTSPVSIRGRAARVGAAMPSWQLTVKDSSSARITTAGRVGLWQYSSGSNSAALTTTLDDVTVTKNPSTAATTPPASSSPTPTPKPSTSAPTPPATTTAPTPPATTAPSSPVDPTAPSRGSVAVGGTNYAVPSKAIVVSPSGSDSSAGTVAAPLKTLATAISKAATGATIVLRAGTYNESVTVPKAKSLTIQSYPGEAVWFDGSQQVSSWSRSGATWNTNWNYFPSGVMDGIQDNPFFVASAKPYASRPDQVFFDGAQLTQVGSAAAVTSGTFYPDAKSGKVILGSDPSGHTVRISNLPQAIKVQSPNTVLQGFGVRNYGTSYLDKGAVRLSSTGDVARNLVIQNNAMIGINVENDAAVLDHLTVTSSGLLGIGANASYGLAIENSVVTGNNSQQFNAQPVAGGVKVTRSRGVTVSNIDASRNTGTGIWFDESVYDGSIVNSTSSDNTVDGILTELSDHIIVAGNQLNNNKIGVIVYNTANVQIYNNDIGNNRQFGVKLAQDQRRQANTAITGHDPRRPLPDSTLTWIVKNVTIANNAFGSGGLYQIYGLDGVTNIPMDAMQVTITGNLFNQHLTSSQSILVGWGAGDNHTVKQFNDVASLAQAKNTSWKNGETTGVLPIASMATALKGSVGIASSLPSDVAAALGLKAGTKVIGDF</sequence>
<dbReference type="InterPro" id="IPR039448">
    <property type="entry name" value="Beta_helix"/>
</dbReference>
<protein>
    <recommendedName>
        <fullName evidence="6">DUF1565 domain-containing protein</fullName>
    </recommendedName>
</protein>